<evidence type="ECO:0000256" key="1">
    <source>
        <dbReference type="SAM" id="MobiDB-lite"/>
    </source>
</evidence>
<protein>
    <submittedName>
        <fullName evidence="2">Uncharacterized protein</fullName>
    </submittedName>
</protein>
<reference evidence="2 3" key="1">
    <citation type="journal article" date="2014" name="Front. Microbiol.">
        <title>Population and genomic analysis of the genus Halorubrum.</title>
        <authorList>
            <person name="Fullmer M.S."/>
            <person name="Soucy S.M."/>
            <person name="Swithers K.S."/>
            <person name="Makkay A.M."/>
            <person name="Wheeler R."/>
            <person name="Ventosa A."/>
            <person name="Gogarten J.P."/>
            <person name="Papke R.T."/>
        </authorList>
    </citation>
    <scope>NUCLEOTIDE SEQUENCE [LARGE SCALE GENOMIC DNA]</scope>
    <source>
        <strain evidence="2 3">G37</strain>
    </source>
</reference>
<evidence type="ECO:0000313" key="3">
    <source>
        <dbReference type="Proteomes" id="UP000216758"/>
    </source>
</evidence>
<organism evidence="2 3">
    <name type="scientific">Halorubrum ezzemoulense</name>
    <name type="common">Halorubrum chaoviator</name>
    <dbReference type="NCBI Taxonomy" id="337243"/>
    <lineage>
        <taxon>Archaea</taxon>
        <taxon>Methanobacteriati</taxon>
        <taxon>Methanobacteriota</taxon>
        <taxon>Stenosarchaea group</taxon>
        <taxon>Halobacteria</taxon>
        <taxon>Halobacteriales</taxon>
        <taxon>Haloferacaceae</taxon>
        <taxon>Halorubrum</taxon>
    </lineage>
</organism>
<dbReference type="AlphaFoldDB" id="A0A256JRR7"/>
<proteinExistence type="predicted"/>
<sequence length="102" mass="11649">MSDPRPSDLADRMDDWFADRDGQDVPESIEGADDRSAPLEFADDDVAIYRDIGAGVLERWAESADMDFDELDDIMSRMRDQHQPDAEGWIMASPVVFKRRRA</sequence>
<dbReference type="RefSeq" id="WP_094582792.1">
    <property type="nucleotide sequence ID" value="NZ_NHPB01000031.1"/>
</dbReference>
<accession>A0A256JRR7</accession>
<feature type="region of interest" description="Disordered" evidence="1">
    <location>
        <begin position="1"/>
        <end position="36"/>
    </location>
</feature>
<name>A0A256JRR7_HALEZ</name>
<dbReference type="Proteomes" id="UP000216758">
    <property type="component" value="Unassembled WGS sequence"/>
</dbReference>
<dbReference type="EMBL" id="NHPB01000031">
    <property type="protein sequence ID" value="OYR71584.1"/>
    <property type="molecule type" value="Genomic_DNA"/>
</dbReference>
<comment type="caution">
    <text evidence="2">The sequence shown here is derived from an EMBL/GenBank/DDBJ whole genome shotgun (WGS) entry which is preliminary data.</text>
</comment>
<feature type="compositionally biased region" description="Basic and acidic residues" evidence="1">
    <location>
        <begin position="1"/>
        <end position="23"/>
    </location>
</feature>
<gene>
    <name evidence="2" type="ORF">DJ78_05055</name>
</gene>
<evidence type="ECO:0000313" key="2">
    <source>
        <dbReference type="EMBL" id="OYR71584.1"/>
    </source>
</evidence>